<evidence type="ECO:0000313" key="4">
    <source>
        <dbReference type="Proteomes" id="UP000196581"/>
    </source>
</evidence>
<proteinExistence type="predicted"/>
<keyword evidence="2" id="KW-0812">Transmembrane</keyword>
<feature type="transmembrane region" description="Helical" evidence="2">
    <location>
        <begin position="32"/>
        <end position="56"/>
    </location>
</feature>
<organism evidence="3 4">
    <name type="scientific">Brevibacterium yomogidense</name>
    <dbReference type="NCBI Taxonomy" id="946573"/>
    <lineage>
        <taxon>Bacteria</taxon>
        <taxon>Bacillati</taxon>
        <taxon>Actinomycetota</taxon>
        <taxon>Actinomycetes</taxon>
        <taxon>Micrococcales</taxon>
        <taxon>Brevibacteriaceae</taxon>
        <taxon>Brevibacterium</taxon>
    </lineage>
</organism>
<dbReference type="AlphaFoldDB" id="A0A1X6XPX8"/>
<evidence type="ECO:0000313" key="3">
    <source>
        <dbReference type="EMBL" id="SLN00617.1"/>
    </source>
</evidence>
<keyword evidence="4" id="KW-1185">Reference proteome</keyword>
<evidence type="ECO:0000256" key="1">
    <source>
        <dbReference type="SAM" id="MobiDB-lite"/>
    </source>
</evidence>
<reference evidence="4" key="1">
    <citation type="submission" date="2017-02" db="EMBL/GenBank/DDBJ databases">
        <authorList>
            <person name="Dridi B."/>
        </authorList>
    </citation>
    <scope>NUCLEOTIDE SEQUENCE [LARGE SCALE GENOMIC DNA]</scope>
    <source>
        <strain evidence="4">B Co 03.10</strain>
    </source>
</reference>
<protein>
    <submittedName>
        <fullName evidence="3">Uncharacterized protein</fullName>
    </submittedName>
</protein>
<dbReference type="EMBL" id="FWFF01000020">
    <property type="protein sequence ID" value="SLN00617.1"/>
    <property type="molecule type" value="Genomic_DNA"/>
</dbReference>
<evidence type="ECO:0000256" key="2">
    <source>
        <dbReference type="SAM" id="Phobius"/>
    </source>
</evidence>
<name>A0A1X6XPX8_9MICO</name>
<feature type="compositionally biased region" description="Low complexity" evidence="1">
    <location>
        <begin position="9"/>
        <end position="22"/>
    </location>
</feature>
<keyword evidence="2" id="KW-1133">Transmembrane helix</keyword>
<dbReference type="Proteomes" id="UP000196581">
    <property type="component" value="Unassembled WGS sequence"/>
</dbReference>
<keyword evidence="2" id="KW-0472">Membrane</keyword>
<sequence>MNEPTAVLGSAGSGSPAGTAPRPADRRRRWPGLVVSAGIIVLTLGLVAAACAVTVMNRVDRLSTALDAATDSSETLFETLLTDPTTAEAELAAVRTALDDAQEEFAAFPMPQLGWIPGLRDDLAAADEALTVADTLVEEAAPTLIDVATVVDLETGSLRNPASVGWGDSFSSIGDIATQGADALDSLCAGADTLDAIDLTGVMDSVSQPIDDFRTAVRGACDDASEYGPVLGALDSGGDLLNQLVDDMRDEVSGLEDALRDIIG</sequence>
<feature type="region of interest" description="Disordered" evidence="1">
    <location>
        <begin position="1"/>
        <end position="26"/>
    </location>
</feature>
<accession>A0A1X6XPX8</accession>
<gene>
    <name evidence="3" type="ORF">FM105_13130</name>
</gene>
<dbReference type="RefSeq" id="WP_087008904.1">
    <property type="nucleotide sequence ID" value="NZ_FWFF01000020.1"/>
</dbReference>